<gene>
    <name evidence="1" type="ORF">ACFQJ9_16120</name>
</gene>
<dbReference type="RefSeq" id="WP_279527677.1">
    <property type="nucleotide sequence ID" value="NZ_CP122312.1"/>
</dbReference>
<reference evidence="1 2" key="1">
    <citation type="journal article" date="2019" name="Int. J. Syst. Evol. Microbiol.">
        <title>The Global Catalogue of Microorganisms (GCM) 10K type strain sequencing project: providing services to taxonomists for standard genome sequencing and annotation.</title>
        <authorList>
            <consortium name="The Broad Institute Genomics Platform"/>
            <consortium name="The Broad Institute Genome Sequencing Center for Infectious Disease"/>
            <person name="Wu L."/>
            <person name="Ma J."/>
        </authorList>
    </citation>
    <scope>NUCLEOTIDE SEQUENCE [LARGE SCALE GENOMIC DNA]</scope>
    <source>
        <strain evidence="1 2">XZGYJ-43</strain>
    </source>
</reference>
<dbReference type="Gene3D" id="3.40.30.10">
    <property type="entry name" value="Glutaredoxin"/>
    <property type="match status" value="1"/>
</dbReference>
<dbReference type="AlphaFoldDB" id="A0ABD5Z6V6"/>
<dbReference type="EMBL" id="JBHTAR010000011">
    <property type="protein sequence ID" value="MFC7200914.1"/>
    <property type="molecule type" value="Genomic_DNA"/>
</dbReference>
<keyword evidence="2" id="KW-1185">Reference proteome</keyword>
<protein>
    <submittedName>
        <fullName evidence="1">Glutaredoxin family protein</fullName>
    </submittedName>
</protein>
<name>A0ABD5Z6V6_9EURY</name>
<dbReference type="InterPro" id="IPR036249">
    <property type="entry name" value="Thioredoxin-like_sf"/>
</dbReference>
<organism evidence="1 2">
    <name type="scientific">Halospeciosus flavus</name>
    <dbReference type="NCBI Taxonomy" id="3032283"/>
    <lineage>
        <taxon>Archaea</taxon>
        <taxon>Methanobacteriati</taxon>
        <taxon>Methanobacteriota</taxon>
        <taxon>Stenosarchaea group</taxon>
        <taxon>Halobacteria</taxon>
        <taxon>Halobacteriales</taxon>
        <taxon>Halobacteriaceae</taxon>
        <taxon>Halospeciosus</taxon>
    </lineage>
</organism>
<evidence type="ECO:0000313" key="1">
    <source>
        <dbReference type="EMBL" id="MFC7200914.1"/>
    </source>
</evidence>
<dbReference type="PANTHER" id="PTHR33558:SF1">
    <property type="entry name" value="GLUTAREDOXIN-LIKE PROTEIN C5ORF63 HOMOLOG"/>
    <property type="match status" value="1"/>
</dbReference>
<dbReference type="InterPro" id="IPR052565">
    <property type="entry name" value="Glutaredoxin-like_YDR286C"/>
</dbReference>
<comment type="caution">
    <text evidence="1">The sequence shown here is derived from an EMBL/GenBank/DDBJ whole genome shotgun (WGS) entry which is preliminary data.</text>
</comment>
<dbReference type="InterPro" id="IPR008554">
    <property type="entry name" value="Glutaredoxin-like"/>
</dbReference>
<dbReference type="Proteomes" id="UP001596447">
    <property type="component" value="Unassembled WGS sequence"/>
</dbReference>
<dbReference type="SUPFAM" id="SSF52833">
    <property type="entry name" value="Thioredoxin-like"/>
    <property type="match status" value="1"/>
</dbReference>
<proteinExistence type="predicted"/>
<dbReference type="Pfam" id="PF05768">
    <property type="entry name" value="Glrx-like"/>
    <property type="match status" value="1"/>
</dbReference>
<evidence type="ECO:0000313" key="2">
    <source>
        <dbReference type="Proteomes" id="UP001596447"/>
    </source>
</evidence>
<dbReference type="PANTHER" id="PTHR33558">
    <property type="entry name" value="GLUTAREDOXIN-LIKE PROTEIN C5ORF63 HOMOLOG"/>
    <property type="match status" value="1"/>
</dbReference>
<sequence length="86" mass="9781">MSDPVRVTIYSREVCPLCEEAKETVDAVVERVEADATVEEVDVDTDPDLREQYGERVPYVFVDGTPKFKFRVDARELERAITDAAE</sequence>
<accession>A0ABD5Z6V6</accession>